<feature type="binding site" evidence="9">
    <location>
        <begin position="100"/>
        <end position="101"/>
    </location>
    <ligand>
        <name>ATP</name>
        <dbReference type="ChEBI" id="CHEBI:30616"/>
    </ligand>
</feature>
<feature type="binding site" evidence="9">
    <location>
        <position position="85"/>
    </location>
    <ligand>
        <name>ATP</name>
        <dbReference type="ChEBI" id="CHEBI:30616"/>
    </ligand>
</feature>
<dbReference type="HAMAP" id="MF_00505">
    <property type="entry name" value="HSP90"/>
    <property type="match status" value="1"/>
</dbReference>
<feature type="binding site" evidence="9">
    <location>
        <position position="93"/>
    </location>
    <ligand>
        <name>ATP</name>
        <dbReference type="ChEBI" id="CHEBI:30616"/>
    </ligand>
</feature>
<dbReference type="EMBL" id="AZHW01000600">
    <property type="protein sequence ID" value="ETW97947.1"/>
    <property type="molecule type" value="Genomic_DNA"/>
</dbReference>
<evidence type="ECO:0000313" key="12">
    <source>
        <dbReference type="Proteomes" id="UP000019141"/>
    </source>
</evidence>
<dbReference type="Gene3D" id="3.30.230.80">
    <property type="match status" value="1"/>
</dbReference>
<dbReference type="Pfam" id="PF00183">
    <property type="entry name" value="HSP90"/>
    <property type="match status" value="1"/>
</dbReference>
<feature type="domain" description="Histidine kinase/HSP90-like ATPase" evidence="10">
    <location>
        <begin position="27"/>
        <end position="185"/>
    </location>
</feature>
<evidence type="ECO:0000313" key="11">
    <source>
        <dbReference type="EMBL" id="ETW97947.1"/>
    </source>
</evidence>
<dbReference type="GO" id="GO:0051082">
    <property type="term" value="F:unfolded protein binding"/>
    <property type="evidence" value="ECO:0007669"/>
    <property type="project" value="UniProtKB-UniRule"/>
</dbReference>
<dbReference type="InterPro" id="IPR020575">
    <property type="entry name" value="Hsp90_N"/>
</dbReference>
<evidence type="ECO:0000256" key="6">
    <source>
        <dbReference type="ARBA" id="ARBA00023016"/>
    </source>
</evidence>
<feature type="binding site" evidence="9">
    <location>
        <position position="34"/>
    </location>
    <ligand>
        <name>ATP</name>
        <dbReference type="ChEBI" id="CHEBI:30616"/>
    </ligand>
</feature>
<organism evidence="11 12">
    <name type="scientific">Entotheonella factor</name>
    <dbReference type="NCBI Taxonomy" id="1429438"/>
    <lineage>
        <taxon>Bacteria</taxon>
        <taxon>Pseudomonadati</taxon>
        <taxon>Nitrospinota/Tectimicrobiota group</taxon>
        <taxon>Candidatus Tectimicrobiota</taxon>
        <taxon>Candidatus Entotheonellia</taxon>
        <taxon>Candidatus Entotheonellales</taxon>
        <taxon>Candidatus Entotheonellaceae</taxon>
        <taxon>Candidatus Entotheonella</taxon>
    </lineage>
</organism>
<dbReference type="Pfam" id="PF13589">
    <property type="entry name" value="HATPase_c_3"/>
    <property type="match status" value="1"/>
</dbReference>
<name>W4LIZ1_ENTF1</name>
<gene>
    <name evidence="8" type="primary">htpG</name>
    <name evidence="11" type="ORF">ETSY1_20765</name>
</gene>
<dbReference type="FunFam" id="3.30.565.10:FF:000009">
    <property type="entry name" value="Molecular chaperone HtpG"/>
    <property type="match status" value="1"/>
</dbReference>
<protein>
    <recommendedName>
        <fullName evidence="8">Chaperone protein HtpG</fullName>
    </recommendedName>
    <alternativeName>
        <fullName evidence="8">Heat shock protein HtpG</fullName>
    </alternativeName>
    <alternativeName>
        <fullName evidence="8">High temperature protein G</fullName>
    </alternativeName>
</protein>
<dbReference type="AlphaFoldDB" id="W4LIZ1"/>
<dbReference type="Gene3D" id="3.30.565.10">
    <property type="entry name" value="Histidine kinase-like ATPase, C-terminal domain"/>
    <property type="match status" value="1"/>
</dbReference>
<evidence type="ECO:0000256" key="8">
    <source>
        <dbReference type="HAMAP-Rule" id="MF_00505"/>
    </source>
</evidence>
<evidence type="ECO:0000256" key="5">
    <source>
        <dbReference type="ARBA" id="ARBA00022840"/>
    </source>
</evidence>
<dbReference type="GO" id="GO:0005737">
    <property type="term" value="C:cytoplasm"/>
    <property type="evidence" value="ECO:0007669"/>
    <property type="project" value="UniProtKB-SubCell"/>
</dbReference>
<dbReference type="Proteomes" id="UP000019141">
    <property type="component" value="Unassembled WGS sequence"/>
</dbReference>
<feature type="region of interest" description="C" evidence="8">
    <location>
        <begin position="572"/>
        <end position="649"/>
    </location>
</feature>
<keyword evidence="5 8" id="KW-0067">ATP-binding</keyword>
<reference evidence="11 12" key="1">
    <citation type="journal article" date="2014" name="Nature">
        <title>An environmental bacterial taxon with a large and distinct metabolic repertoire.</title>
        <authorList>
            <person name="Wilson M.C."/>
            <person name="Mori T."/>
            <person name="Ruckert C."/>
            <person name="Uria A.R."/>
            <person name="Helf M.J."/>
            <person name="Takada K."/>
            <person name="Gernert C."/>
            <person name="Steffens U.A."/>
            <person name="Heycke N."/>
            <person name="Schmitt S."/>
            <person name="Rinke C."/>
            <person name="Helfrich E.J."/>
            <person name="Brachmann A.O."/>
            <person name="Gurgui C."/>
            <person name="Wakimoto T."/>
            <person name="Kracht M."/>
            <person name="Crusemann M."/>
            <person name="Hentschel U."/>
            <person name="Abe I."/>
            <person name="Matsunaga S."/>
            <person name="Kalinowski J."/>
            <person name="Takeyama H."/>
            <person name="Piel J."/>
        </authorList>
    </citation>
    <scope>NUCLEOTIDE SEQUENCE [LARGE SCALE GENOMIC DNA]</scope>
    <source>
        <strain evidence="12">TSY1</strain>
    </source>
</reference>
<dbReference type="GO" id="GO:0005524">
    <property type="term" value="F:ATP binding"/>
    <property type="evidence" value="ECO:0007669"/>
    <property type="project" value="UniProtKB-UniRule"/>
</dbReference>
<comment type="subcellular location">
    <subcellularLocation>
        <location evidence="1 8">Cytoplasm</location>
    </subcellularLocation>
</comment>
<feature type="binding site" evidence="9">
    <location>
        <position position="80"/>
    </location>
    <ligand>
        <name>ATP</name>
        <dbReference type="ChEBI" id="CHEBI:30616"/>
    </ligand>
</feature>
<dbReference type="PANTHER" id="PTHR11528">
    <property type="entry name" value="HEAT SHOCK PROTEIN 90 FAMILY MEMBER"/>
    <property type="match status" value="1"/>
</dbReference>
<feature type="region of interest" description="B" evidence="8">
    <location>
        <begin position="356"/>
        <end position="571"/>
    </location>
</feature>
<comment type="caution">
    <text evidence="11">The sequence shown here is derived from an EMBL/GenBank/DDBJ whole genome shotgun (WGS) entry which is preliminary data.</text>
</comment>
<evidence type="ECO:0000259" key="10">
    <source>
        <dbReference type="SMART" id="SM00387"/>
    </source>
</evidence>
<dbReference type="SMART" id="SM00387">
    <property type="entry name" value="HATPase_c"/>
    <property type="match status" value="1"/>
</dbReference>
<dbReference type="InterPro" id="IPR003594">
    <property type="entry name" value="HATPase_dom"/>
</dbReference>
<dbReference type="PIRSF" id="PIRSF002583">
    <property type="entry name" value="Hsp90"/>
    <property type="match status" value="1"/>
</dbReference>
<feature type="binding site" evidence="9">
    <location>
        <position position="99"/>
    </location>
    <ligand>
        <name>ATP</name>
        <dbReference type="ChEBI" id="CHEBI:30616"/>
    </ligand>
</feature>
<evidence type="ECO:0000256" key="7">
    <source>
        <dbReference type="ARBA" id="ARBA00023186"/>
    </source>
</evidence>
<keyword evidence="6 8" id="KW-0346">Stress response</keyword>
<dbReference type="PROSITE" id="PS00298">
    <property type="entry name" value="HSP90"/>
    <property type="match status" value="1"/>
</dbReference>
<dbReference type="NCBIfam" id="NF003555">
    <property type="entry name" value="PRK05218.1"/>
    <property type="match status" value="1"/>
</dbReference>
<dbReference type="HOGENOM" id="CLU_006684_3_0_7"/>
<feature type="region of interest" description="A; substrate-binding" evidence="8">
    <location>
        <begin position="1"/>
        <end position="355"/>
    </location>
</feature>
<feature type="binding site" evidence="9">
    <location>
        <position position="175"/>
    </location>
    <ligand>
        <name>ATP</name>
        <dbReference type="ChEBI" id="CHEBI:30616"/>
    </ligand>
</feature>
<dbReference type="Gene3D" id="3.40.50.11260">
    <property type="match status" value="1"/>
</dbReference>
<keyword evidence="7 8" id="KW-0143">Chaperone</keyword>
<dbReference type="GO" id="GO:0016887">
    <property type="term" value="F:ATP hydrolysis activity"/>
    <property type="evidence" value="ECO:0007669"/>
    <property type="project" value="InterPro"/>
</dbReference>
<evidence type="ECO:0000256" key="1">
    <source>
        <dbReference type="ARBA" id="ARBA00004496"/>
    </source>
</evidence>
<dbReference type="SUPFAM" id="SSF55874">
    <property type="entry name" value="ATPase domain of HSP90 chaperone/DNA topoisomerase II/histidine kinase"/>
    <property type="match status" value="1"/>
</dbReference>
<accession>W4LIZ1</accession>
<keyword evidence="4 8" id="KW-0547">Nucleotide-binding</keyword>
<dbReference type="InterPro" id="IPR036890">
    <property type="entry name" value="HATPase_C_sf"/>
</dbReference>
<dbReference type="GO" id="GO:0140662">
    <property type="term" value="F:ATP-dependent protein folding chaperone"/>
    <property type="evidence" value="ECO:0007669"/>
    <property type="project" value="InterPro"/>
</dbReference>
<dbReference type="SUPFAM" id="SSF54211">
    <property type="entry name" value="Ribosomal protein S5 domain 2-like"/>
    <property type="match status" value="1"/>
</dbReference>
<dbReference type="InterPro" id="IPR037196">
    <property type="entry name" value="HSP90_C"/>
</dbReference>
<evidence type="ECO:0000256" key="4">
    <source>
        <dbReference type="ARBA" id="ARBA00022741"/>
    </source>
</evidence>
<sequence length="649" mass="74052">MSNAETFTFQAETTQLLDMMIHALYTNKDIFLRELISNASDAIDKLRFEALTNAALLADGEEMEIRLEADKTARTLTIHDTGIGMNRDELINNLGTIAKSGTRALLDELQKEGKTAEGLGELIGRFGVGFYSAFMVADQVVVVTRRAGEDNAYQWESTGSGQYTLAPAERATRGTSITLKLKDVDQDGGIEDFTEEWVLSRIVKRYSDFVNYPIKHKVEREEIERDDQGQPKPDVQPTIVVEDKTLNSMKPIWTRPQSEVTEEELNEFYKHITHDWEAPMKTMTFKAEGRFEFQCLVFIPSRAPFDLHYYGADYGLQLYAQRVMIMEHCEDLLPRHFRFLKGVVDSADLPLNISRQRLQQDRHITQIRTWLVRRVLDALKAMQQDESEAYLKFWEQFGRVLKEGIGNDFDNKEALEALLMFPSSNDPEQLTTLQSYVDRMPEEQSDIYYLTGESRRAVENSPHLEAFQAKNYEVLYLVEPVDEIVAQSLFEFSGKKLQSVGKGAVQLGSDEEKEKAEQAIKEQTETYSNLMELIQSKLDEHVKEVRLSTRLTASPVCLVGSDFDYSPQLERLMRQGNLDAPKQKRIMELNPTHPILAKMQDQFTQDKEAAVLSDYAELLLGYGLIAEGSELHDPVKFTQLVGTLMEQGL</sequence>
<dbReference type="Gene3D" id="1.20.120.790">
    <property type="entry name" value="Heat shock protein 90, C-terminal domain"/>
    <property type="match status" value="1"/>
</dbReference>
<evidence type="ECO:0000256" key="2">
    <source>
        <dbReference type="ARBA" id="ARBA00008239"/>
    </source>
</evidence>
<feature type="binding site" evidence="9">
    <location>
        <position position="355"/>
    </location>
    <ligand>
        <name>ATP</name>
        <dbReference type="ChEBI" id="CHEBI:30616"/>
    </ligand>
</feature>
<evidence type="ECO:0000256" key="9">
    <source>
        <dbReference type="PIRSR" id="PIRSR002583-1"/>
    </source>
</evidence>
<dbReference type="SUPFAM" id="SSF110942">
    <property type="entry name" value="HSP90 C-terminal domain"/>
    <property type="match status" value="1"/>
</dbReference>
<proteinExistence type="inferred from homology"/>
<comment type="subunit">
    <text evidence="8">Homodimer.</text>
</comment>
<evidence type="ECO:0000256" key="3">
    <source>
        <dbReference type="ARBA" id="ARBA00022490"/>
    </source>
</evidence>
<keyword evidence="3 8" id="KW-0963">Cytoplasm</keyword>
<comment type="similarity">
    <text evidence="2 8">Belongs to the heat shock protein 90 family.</text>
</comment>
<dbReference type="PATRIC" id="fig|1429438.4.peg.4032"/>
<feature type="binding site" evidence="9">
    <location>
        <position position="38"/>
    </location>
    <ligand>
        <name>ATP</name>
        <dbReference type="ChEBI" id="CHEBI:30616"/>
    </ligand>
</feature>
<dbReference type="InterPro" id="IPR020568">
    <property type="entry name" value="Ribosomal_Su5_D2-typ_SF"/>
</dbReference>
<keyword evidence="12" id="KW-1185">Reference proteome</keyword>
<dbReference type="InterPro" id="IPR001404">
    <property type="entry name" value="Hsp90_fam"/>
</dbReference>
<dbReference type="InterPro" id="IPR019805">
    <property type="entry name" value="Heat_shock_protein_90_CS"/>
</dbReference>
<dbReference type="PRINTS" id="PR00775">
    <property type="entry name" value="HEATSHOCK90"/>
</dbReference>
<comment type="function">
    <text evidence="8">Molecular chaperone. Has ATPase activity.</text>
</comment>
<dbReference type="CDD" id="cd16927">
    <property type="entry name" value="HATPase_Hsp90-like"/>
    <property type="match status" value="1"/>
</dbReference>